<evidence type="ECO:0000313" key="2">
    <source>
        <dbReference type="Proteomes" id="UP000280825"/>
    </source>
</evidence>
<gene>
    <name evidence="1" type="ORF">EKL98_07960</name>
</gene>
<keyword evidence="2" id="KW-1185">Reference proteome</keyword>
<sequence>MGSMAAELTQKGIDEFGREFWETHVDTVNKYWEIISQYCDTIGLGGKVVKIYQDGMVADGEIAIKIMEDSIKAGSKNYEIISRLVKRGAIIVQTEDISMVKKELEMLKLIPSSGPLIMKLIRIIRFKISRSKLLNQRDEYIAGRISATLGPNETGIIFLGAYHNILDKLPKDIRINEQKEIHKVREYQKLLPFYAIKKQRFEELSQYLIKPIVSK</sequence>
<accession>A0A3S0MDD1</accession>
<evidence type="ECO:0000313" key="1">
    <source>
        <dbReference type="EMBL" id="RTZ04938.1"/>
    </source>
</evidence>
<proteinExistence type="predicted"/>
<dbReference type="Proteomes" id="UP000280825">
    <property type="component" value="Unassembled WGS sequence"/>
</dbReference>
<organism evidence="1 2">
    <name type="scientific">Flavobacterium bomense</name>
    <dbReference type="NCBI Taxonomy" id="2497483"/>
    <lineage>
        <taxon>Bacteria</taxon>
        <taxon>Pseudomonadati</taxon>
        <taxon>Bacteroidota</taxon>
        <taxon>Flavobacteriia</taxon>
        <taxon>Flavobacteriales</taxon>
        <taxon>Flavobacteriaceae</taxon>
        <taxon>Flavobacterium</taxon>
    </lineage>
</organism>
<dbReference type="EMBL" id="RYDJ01000007">
    <property type="protein sequence ID" value="RTZ04938.1"/>
    <property type="molecule type" value="Genomic_DNA"/>
</dbReference>
<protein>
    <submittedName>
        <fullName evidence="1">Uncharacterized protein</fullName>
    </submittedName>
</protein>
<dbReference type="AlphaFoldDB" id="A0A3S0MDD1"/>
<comment type="caution">
    <text evidence="1">The sequence shown here is derived from an EMBL/GenBank/DDBJ whole genome shotgun (WGS) entry which is preliminary data.</text>
</comment>
<name>A0A3S0MDD1_9FLAO</name>
<reference evidence="1 2" key="1">
    <citation type="submission" date="2018-12" db="EMBL/GenBank/DDBJ databases">
        <title>Flavobacterium sp. nov., isolated from glacier ice.</title>
        <authorList>
            <person name="Liu Q."/>
            <person name="Xin Y.-H."/>
        </authorList>
    </citation>
    <scope>NUCLEOTIDE SEQUENCE [LARGE SCALE GENOMIC DNA]</scope>
    <source>
        <strain evidence="1 2">RB1N8</strain>
    </source>
</reference>